<dbReference type="Gene3D" id="1.20.1070.10">
    <property type="entry name" value="Rhodopsin 7-helix transmembrane proteins"/>
    <property type="match status" value="1"/>
</dbReference>
<dbReference type="InterPro" id="IPR000276">
    <property type="entry name" value="GPCR_Rhodpsn"/>
</dbReference>
<dbReference type="GO" id="GO:0004984">
    <property type="term" value="F:olfactory receptor activity"/>
    <property type="evidence" value="ECO:0007669"/>
    <property type="project" value="InterPro"/>
</dbReference>
<dbReference type="InterPro" id="IPR017452">
    <property type="entry name" value="GPCR_Rhodpsn_7TM"/>
</dbReference>
<proteinExistence type="inferred from homology"/>
<reference evidence="13" key="1">
    <citation type="thesis" date="2020" institute="ProQuest LLC" country="789 East Eisenhower Parkway, Ann Arbor, MI, USA">
        <title>Comparative Genomics and Chromosome Evolution.</title>
        <authorList>
            <person name="Mudd A.B."/>
        </authorList>
    </citation>
    <scope>NUCLEOTIDE SEQUENCE</scope>
    <source>
        <strain evidence="13">237g6f4</strain>
        <tissue evidence="13">Blood</tissue>
    </source>
</reference>
<dbReference type="PROSITE" id="PS50262">
    <property type="entry name" value="G_PROTEIN_RECEP_F1_2"/>
    <property type="match status" value="1"/>
</dbReference>
<keyword evidence="3 10" id="KW-0812">Transmembrane</keyword>
<dbReference type="Proteomes" id="UP000824782">
    <property type="component" value="Unassembled WGS sequence"/>
</dbReference>
<evidence type="ECO:0000256" key="7">
    <source>
        <dbReference type="ARBA" id="ARBA00023136"/>
    </source>
</evidence>
<feature type="transmembrane region" description="Helical" evidence="11">
    <location>
        <begin position="192"/>
        <end position="217"/>
    </location>
</feature>
<evidence type="ECO:0000256" key="6">
    <source>
        <dbReference type="ARBA" id="ARBA00023040"/>
    </source>
</evidence>
<comment type="subcellular location">
    <subcellularLocation>
        <location evidence="1 11">Cell membrane</location>
        <topology evidence="1 11">Multi-pass membrane protein</topology>
    </subcellularLocation>
</comment>
<dbReference type="PANTHER" id="PTHR26452">
    <property type="entry name" value="OLFACTORY RECEPTOR"/>
    <property type="match status" value="1"/>
</dbReference>
<keyword evidence="6 10" id="KW-0297">G-protein coupled receptor</keyword>
<dbReference type="Pfam" id="PF13853">
    <property type="entry name" value="7tm_4"/>
    <property type="match status" value="1"/>
</dbReference>
<evidence type="ECO:0000256" key="5">
    <source>
        <dbReference type="ARBA" id="ARBA00022989"/>
    </source>
</evidence>
<evidence type="ECO:0000313" key="14">
    <source>
        <dbReference type="Proteomes" id="UP000824782"/>
    </source>
</evidence>
<evidence type="ECO:0000256" key="9">
    <source>
        <dbReference type="ARBA" id="ARBA00023224"/>
    </source>
</evidence>
<accession>A0AAV7BP04</accession>
<feature type="domain" description="G-protein coupled receptors family 1 profile" evidence="12">
    <location>
        <begin position="1"/>
        <end position="246"/>
    </location>
</feature>
<evidence type="ECO:0000256" key="8">
    <source>
        <dbReference type="ARBA" id="ARBA00023170"/>
    </source>
</evidence>
<organism evidence="13 14">
    <name type="scientific">Engystomops pustulosus</name>
    <name type="common">Tungara frog</name>
    <name type="synonym">Physalaemus pustulosus</name>
    <dbReference type="NCBI Taxonomy" id="76066"/>
    <lineage>
        <taxon>Eukaryota</taxon>
        <taxon>Metazoa</taxon>
        <taxon>Chordata</taxon>
        <taxon>Craniata</taxon>
        <taxon>Vertebrata</taxon>
        <taxon>Euteleostomi</taxon>
        <taxon>Amphibia</taxon>
        <taxon>Batrachia</taxon>
        <taxon>Anura</taxon>
        <taxon>Neobatrachia</taxon>
        <taxon>Hyloidea</taxon>
        <taxon>Leptodactylidae</taxon>
        <taxon>Leiuperinae</taxon>
        <taxon>Engystomops</taxon>
    </lineage>
</organism>
<feature type="transmembrane region" description="Helical" evidence="11">
    <location>
        <begin position="229"/>
        <end position="248"/>
    </location>
</feature>
<dbReference type="AlphaFoldDB" id="A0AAV7BP04"/>
<dbReference type="PRINTS" id="PR00245">
    <property type="entry name" value="OLFACTORYR"/>
</dbReference>
<evidence type="ECO:0000256" key="11">
    <source>
        <dbReference type="RuleBase" id="RU363047"/>
    </source>
</evidence>
<keyword evidence="2 11" id="KW-1003">Cell membrane</keyword>
<feature type="transmembrane region" description="Helical" evidence="11">
    <location>
        <begin position="152"/>
        <end position="180"/>
    </location>
</feature>
<dbReference type="InterPro" id="IPR050516">
    <property type="entry name" value="Olfactory_GPCR"/>
</dbReference>
<protein>
    <recommendedName>
        <fullName evidence="11">Olfactory receptor</fullName>
    </recommendedName>
</protein>
<evidence type="ECO:0000256" key="10">
    <source>
        <dbReference type="RuleBase" id="RU000688"/>
    </source>
</evidence>
<gene>
    <name evidence="13" type="ORF">GDO81_008979</name>
</gene>
<keyword evidence="4 11" id="KW-0552">Olfaction</keyword>
<evidence type="ECO:0000313" key="13">
    <source>
        <dbReference type="EMBL" id="KAG8573968.1"/>
    </source>
</evidence>
<keyword evidence="7 11" id="KW-0472">Membrane</keyword>
<keyword evidence="14" id="KW-1185">Reference proteome</keyword>
<sequence length="272" mass="30779">MLLIIVDHHLHTPMYFFLSHLSFVDLCYSSTITPRILADLTSESKSISSSACATQMFSFAMFATSECFLVTSMAYDRYVAICRPLVYHRVMDKSMCWGLVSGTYVSSFFASLTHTITIFRYPLCGSIEINHFYCDIPPLLKLMCVHAHNRKLMVILMALIMGVVSFSVIAMSYMLIIYNIMGIRTAEGQRKAFSTCASHLTVVISFYSTVFGIYFRPSLGLNSDDTDKVFSIFYTVATPLLNPIIYSFKNTKVKRAVINILTMKPVHPSVRF</sequence>
<evidence type="ECO:0000256" key="1">
    <source>
        <dbReference type="ARBA" id="ARBA00004651"/>
    </source>
</evidence>
<name>A0AAV7BP04_ENGPU</name>
<dbReference type="GO" id="GO:0004930">
    <property type="term" value="F:G protein-coupled receptor activity"/>
    <property type="evidence" value="ECO:0007669"/>
    <property type="project" value="UniProtKB-KW"/>
</dbReference>
<dbReference type="SUPFAM" id="SSF81321">
    <property type="entry name" value="Family A G protein-coupled receptor-like"/>
    <property type="match status" value="1"/>
</dbReference>
<evidence type="ECO:0000256" key="3">
    <source>
        <dbReference type="ARBA" id="ARBA00022692"/>
    </source>
</evidence>
<keyword evidence="9 10" id="KW-0807">Transducer</keyword>
<dbReference type="PROSITE" id="PS00237">
    <property type="entry name" value="G_PROTEIN_RECEP_F1_1"/>
    <property type="match status" value="1"/>
</dbReference>
<dbReference type="EMBL" id="WNYA01000004">
    <property type="protein sequence ID" value="KAG8573968.1"/>
    <property type="molecule type" value="Genomic_DNA"/>
</dbReference>
<comment type="similarity">
    <text evidence="10">Belongs to the G-protein coupled receptor 1 family.</text>
</comment>
<dbReference type="FunFam" id="1.20.1070.10:FF:000003">
    <property type="entry name" value="Olfactory receptor"/>
    <property type="match status" value="1"/>
</dbReference>
<keyword evidence="5 11" id="KW-1133">Transmembrane helix</keyword>
<evidence type="ECO:0000256" key="2">
    <source>
        <dbReference type="ARBA" id="ARBA00022475"/>
    </source>
</evidence>
<evidence type="ECO:0000256" key="4">
    <source>
        <dbReference type="ARBA" id="ARBA00022725"/>
    </source>
</evidence>
<comment type="caution">
    <text evidence="11">Lacks conserved residue(s) required for the propagation of feature annotation.</text>
</comment>
<keyword evidence="11" id="KW-0716">Sensory transduction</keyword>
<dbReference type="GO" id="GO:0005886">
    <property type="term" value="C:plasma membrane"/>
    <property type="evidence" value="ECO:0007669"/>
    <property type="project" value="UniProtKB-SubCell"/>
</dbReference>
<dbReference type="PRINTS" id="PR00237">
    <property type="entry name" value="GPCRRHODOPSN"/>
</dbReference>
<evidence type="ECO:0000259" key="12">
    <source>
        <dbReference type="PROSITE" id="PS50262"/>
    </source>
</evidence>
<keyword evidence="8 10" id="KW-0675">Receptor</keyword>
<comment type="caution">
    <text evidence="13">The sequence shown here is derived from an EMBL/GenBank/DDBJ whole genome shotgun (WGS) entry which is preliminary data.</text>
</comment>
<dbReference type="InterPro" id="IPR000725">
    <property type="entry name" value="Olfact_rcpt"/>
</dbReference>